<keyword evidence="2" id="KW-0812">Transmembrane</keyword>
<feature type="transmembrane region" description="Helical" evidence="2">
    <location>
        <begin position="273"/>
        <end position="292"/>
    </location>
</feature>
<dbReference type="Proteomes" id="UP001500571">
    <property type="component" value="Unassembled WGS sequence"/>
</dbReference>
<name>A0ABN2R526_9ACTN</name>
<accession>A0ABN2R526</accession>
<reference evidence="4 5" key="1">
    <citation type="journal article" date="2019" name="Int. J. Syst. Evol. Microbiol.">
        <title>The Global Catalogue of Microorganisms (GCM) 10K type strain sequencing project: providing services to taxonomists for standard genome sequencing and annotation.</title>
        <authorList>
            <consortium name="The Broad Institute Genomics Platform"/>
            <consortium name="The Broad Institute Genome Sequencing Center for Infectious Disease"/>
            <person name="Wu L."/>
            <person name="Ma J."/>
        </authorList>
    </citation>
    <scope>NUCLEOTIDE SEQUENCE [LARGE SCALE GENOMIC DNA]</scope>
    <source>
        <strain evidence="4 5">JCM 15309</strain>
    </source>
</reference>
<evidence type="ECO:0000313" key="5">
    <source>
        <dbReference type="Proteomes" id="UP001500571"/>
    </source>
</evidence>
<gene>
    <name evidence="4" type="ORF">GCM10009798_24850</name>
</gene>
<evidence type="ECO:0000256" key="1">
    <source>
        <dbReference type="SAM" id="MobiDB-lite"/>
    </source>
</evidence>
<proteinExistence type="predicted"/>
<feature type="region of interest" description="Disordered" evidence="1">
    <location>
        <begin position="137"/>
        <end position="274"/>
    </location>
</feature>
<feature type="signal peptide" evidence="3">
    <location>
        <begin position="1"/>
        <end position="30"/>
    </location>
</feature>
<dbReference type="RefSeq" id="WP_344045160.1">
    <property type="nucleotide sequence ID" value="NZ_BAAAPB010000002.1"/>
</dbReference>
<feature type="chain" id="PRO_5045864062" description="DUF4430 domain-containing protein" evidence="3">
    <location>
        <begin position="31"/>
        <end position="296"/>
    </location>
</feature>
<evidence type="ECO:0000256" key="3">
    <source>
        <dbReference type="SAM" id="SignalP"/>
    </source>
</evidence>
<keyword evidence="5" id="KW-1185">Reference proteome</keyword>
<dbReference type="EMBL" id="BAAAPB010000002">
    <property type="protein sequence ID" value="GAA1963792.1"/>
    <property type="molecule type" value="Genomic_DNA"/>
</dbReference>
<protein>
    <recommendedName>
        <fullName evidence="6">DUF4430 domain-containing protein</fullName>
    </recommendedName>
</protein>
<evidence type="ECO:0000256" key="2">
    <source>
        <dbReference type="SAM" id="Phobius"/>
    </source>
</evidence>
<organism evidence="4 5">
    <name type="scientific">Nocardioides panacihumi</name>
    <dbReference type="NCBI Taxonomy" id="400774"/>
    <lineage>
        <taxon>Bacteria</taxon>
        <taxon>Bacillati</taxon>
        <taxon>Actinomycetota</taxon>
        <taxon>Actinomycetes</taxon>
        <taxon>Propionibacteriales</taxon>
        <taxon>Nocardioidaceae</taxon>
        <taxon>Nocardioides</taxon>
    </lineage>
</organism>
<evidence type="ECO:0000313" key="4">
    <source>
        <dbReference type="EMBL" id="GAA1963792.1"/>
    </source>
</evidence>
<comment type="caution">
    <text evidence="4">The sequence shown here is derived from an EMBL/GenBank/DDBJ whole genome shotgun (WGS) entry which is preliminary data.</text>
</comment>
<keyword evidence="3" id="KW-0732">Signal</keyword>
<keyword evidence="2" id="KW-1133">Transmembrane helix</keyword>
<feature type="compositionally biased region" description="Low complexity" evidence="1">
    <location>
        <begin position="148"/>
        <end position="265"/>
    </location>
</feature>
<sequence>MIQRLVARLAAAVLVAAAATLALPSTPAQAAYCSSGAGVSVLVDYGALGGGMSTGCGSGSPASKAFTSAGFSLKQSPRQAGFVCQVNGKPADGNCLATDSYWGFFVSDDGKGWVYASQGVYQQAVDAGDSVALVWQSTSSQRKPGQGPAARPTASPTTKAPTATPSKRPSPKPSAQPSSKPSSKPSSSAPKSSTRPAAPTPVATGAEGQGAAPTATTGQASTQAPTPSESTTTAASAVTTPSDDVTPSDGASPSATTDAATSPTADGGGLPGWLAPGLIALLAVVAGGVAWARRAR</sequence>
<evidence type="ECO:0008006" key="6">
    <source>
        <dbReference type="Google" id="ProtNLM"/>
    </source>
</evidence>
<keyword evidence="2" id="KW-0472">Membrane</keyword>